<dbReference type="EMBL" id="HF582854">
    <property type="protein sequence ID" value="CCQ36436.1"/>
    <property type="molecule type" value="Genomic_DNA"/>
</dbReference>
<dbReference type="OrthoDB" id="103472at2157"/>
<keyword evidence="4" id="KW-0808">Transferase</keyword>
<sequence length="325" mass="35761">MPDRTDVCVLIPTLEEAATVGEVVSGFRNAGFEDVFVIDGGSDDDTRSIADANGARVRTQSGTGKGQAVREALEYVEKPYVLMADGDGTYCPEDADVMLEPLFDGRAEHVIGDRFADMEPGAMTRLNRVGNRLINRLFGTVHGRYLRDILSGYRAFTRDSFERFRLEADGFGIETELAAECVRHGVDTEVVPIRYLARPESSETNLRPLADGGRIVLTLYALAKTNNPIFYFGSVAAFGTLAGVSVAGFVAYRYFVVGISHEVLALLAAFLVLLSVQLLMFGFLTDVLVSVNREQTRRLEGLDDRLEGLDDRLEGLDDRLDDLED</sequence>
<dbReference type="NCBIfam" id="TIGR04182">
    <property type="entry name" value="glyco_TIGR04182"/>
    <property type="match status" value="1"/>
</dbReference>
<dbReference type="Gene3D" id="3.90.550.10">
    <property type="entry name" value="Spore Coat Polysaccharide Biosynthesis Protein SpsA, Chain A"/>
    <property type="match status" value="1"/>
</dbReference>
<feature type="transmembrane region" description="Helical" evidence="2">
    <location>
        <begin position="264"/>
        <end position="289"/>
    </location>
</feature>
<dbReference type="HOGENOM" id="CLU_033536_7_3_2"/>
<evidence type="ECO:0000256" key="2">
    <source>
        <dbReference type="SAM" id="Phobius"/>
    </source>
</evidence>
<dbReference type="InterPro" id="IPR029044">
    <property type="entry name" value="Nucleotide-diphossugar_trans"/>
</dbReference>
<dbReference type="GO" id="GO:0016757">
    <property type="term" value="F:glycosyltransferase activity"/>
    <property type="evidence" value="ECO:0007669"/>
    <property type="project" value="UniProtKB-KW"/>
</dbReference>
<keyword evidence="5" id="KW-1185">Reference proteome</keyword>
<keyword evidence="2" id="KW-1133">Transmembrane helix</keyword>
<evidence type="ECO:0000313" key="5">
    <source>
        <dbReference type="Proteomes" id="UP000011867"/>
    </source>
</evidence>
<dbReference type="eggNOG" id="arCOG00894">
    <property type="taxonomic scope" value="Archaea"/>
</dbReference>
<dbReference type="STRING" id="268739.Nmlp_2265"/>
<dbReference type="CDD" id="cd04179">
    <property type="entry name" value="DPM_DPG-synthase_like"/>
    <property type="match status" value="1"/>
</dbReference>
<dbReference type="SUPFAM" id="SSF53448">
    <property type="entry name" value="Nucleotide-diphospho-sugar transferases"/>
    <property type="match status" value="1"/>
</dbReference>
<keyword evidence="4" id="KW-0328">Glycosyltransferase</keyword>
<dbReference type="InterPro" id="IPR026456">
    <property type="entry name" value="GCTrfase_AglJ"/>
</dbReference>
<dbReference type="PANTHER" id="PTHR48090">
    <property type="entry name" value="UNDECAPRENYL-PHOSPHATE 4-DEOXY-4-FORMAMIDO-L-ARABINOSE TRANSFERASE-RELATED"/>
    <property type="match status" value="1"/>
</dbReference>
<dbReference type="RefSeq" id="WP_015409236.1">
    <property type="nucleotide sequence ID" value="NC_020388.1"/>
</dbReference>
<feature type="coiled-coil region" evidence="1">
    <location>
        <begin position="292"/>
        <end position="319"/>
    </location>
</feature>
<dbReference type="GeneID" id="14651194"/>
<evidence type="ECO:0000259" key="3">
    <source>
        <dbReference type="Pfam" id="PF00535"/>
    </source>
</evidence>
<keyword evidence="2" id="KW-0472">Membrane</keyword>
<organism evidence="4 5">
    <name type="scientific">Natronomonas moolapensis (strain DSM 18674 / CECT 7526 / JCM 14361 / 8.8.11)</name>
    <dbReference type="NCBI Taxonomy" id="268739"/>
    <lineage>
        <taxon>Archaea</taxon>
        <taxon>Methanobacteriati</taxon>
        <taxon>Methanobacteriota</taxon>
        <taxon>Stenosarchaea group</taxon>
        <taxon>Halobacteria</taxon>
        <taxon>Halobacteriales</taxon>
        <taxon>Natronomonadaceae</taxon>
        <taxon>Natronomonas</taxon>
    </lineage>
</organism>
<dbReference type="InterPro" id="IPR001173">
    <property type="entry name" value="Glyco_trans_2-like"/>
</dbReference>
<reference evidence="4 5" key="1">
    <citation type="journal article" date="2013" name="Genome Announc.">
        <title>Genome of the haloarchaeon Natronomonas moolapensis, a neutrophilic member of a previously haloalkaliphilic genus.</title>
        <authorList>
            <person name="Dyall-Smith M.L."/>
            <person name="Pfeiffer F."/>
            <person name="Oberwinkler T."/>
            <person name="Klee K."/>
            <person name="Rampp M."/>
            <person name="Palm P."/>
            <person name="Gross K."/>
            <person name="Schuster S.C."/>
            <person name="Oesterhelt D."/>
        </authorList>
    </citation>
    <scope>NUCLEOTIDE SEQUENCE [LARGE SCALE GENOMIC DNA]</scope>
    <source>
        <strain evidence="5">DSM 18674 / JCM 14361 / 8.8.11</strain>
    </source>
</reference>
<evidence type="ECO:0000256" key="1">
    <source>
        <dbReference type="SAM" id="Coils"/>
    </source>
</evidence>
<protein>
    <submittedName>
        <fullName evidence="4">Dolichyl-phosphate hexosyltransferase AglJ</fullName>
        <ecNumber evidence="4">2.4.1.-</ecNumber>
    </submittedName>
</protein>
<dbReference type="InterPro" id="IPR050256">
    <property type="entry name" value="Glycosyltransferase_2"/>
</dbReference>
<dbReference type="EC" id="2.4.1.-" evidence="4"/>
<dbReference type="PANTHER" id="PTHR48090:SF7">
    <property type="entry name" value="RFBJ PROTEIN"/>
    <property type="match status" value="1"/>
</dbReference>
<keyword evidence="2" id="KW-0812">Transmembrane</keyword>
<dbReference type="Proteomes" id="UP000011867">
    <property type="component" value="Chromosome"/>
</dbReference>
<feature type="transmembrane region" description="Helical" evidence="2">
    <location>
        <begin position="229"/>
        <end position="252"/>
    </location>
</feature>
<accession>M1XQL5</accession>
<gene>
    <name evidence="4" type="primary">aglJ</name>
    <name evidence="4" type="synonym">gtl1</name>
    <name evidence="4" type="ordered locus">Nmlp_2265</name>
</gene>
<evidence type="ECO:0000313" key="4">
    <source>
        <dbReference type="EMBL" id="CCQ36436.1"/>
    </source>
</evidence>
<proteinExistence type="predicted"/>
<dbReference type="Pfam" id="PF00535">
    <property type="entry name" value="Glycos_transf_2"/>
    <property type="match status" value="1"/>
</dbReference>
<dbReference type="AlphaFoldDB" id="M1XQL5"/>
<feature type="domain" description="Glycosyltransferase 2-like" evidence="3">
    <location>
        <begin position="8"/>
        <end position="162"/>
    </location>
</feature>
<dbReference type="KEGG" id="nmo:Nmlp_2265"/>
<keyword evidence="1" id="KW-0175">Coiled coil</keyword>
<name>M1XQL5_NATM8</name>